<evidence type="ECO:0000256" key="3">
    <source>
        <dbReference type="ARBA" id="ARBA00022723"/>
    </source>
</evidence>
<dbReference type="GO" id="GO:0004540">
    <property type="term" value="F:RNA nuclease activity"/>
    <property type="evidence" value="ECO:0007669"/>
    <property type="project" value="InterPro"/>
</dbReference>
<dbReference type="NCBIfam" id="TIGR00028">
    <property type="entry name" value="Mtu_PIN_fam"/>
    <property type="match status" value="1"/>
</dbReference>
<dbReference type="EC" id="3.1.-.-" evidence="5"/>
<comment type="function">
    <text evidence="5">Toxic component of a toxin-antitoxin (TA) system. An RNase.</text>
</comment>
<keyword evidence="7" id="KW-1185">Reference proteome</keyword>
<comment type="cofactor">
    <cofactor evidence="5">
        <name>Mg(2+)</name>
        <dbReference type="ChEBI" id="CHEBI:18420"/>
    </cofactor>
</comment>
<proteinExistence type="inferred from homology"/>
<dbReference type="GO" id="GO:0016788">
    <property type="term" value="F:hydrolase activity, acting on ester bonds"/>
    <property type="evidence" value="ECO:0007669"/>
    <property type="project" value="InterPro"/>
</dbReference>
<gene>
    <name evidence="5" type="primary">vapC</name>
    <name evidence="6" type="ORF">MOP44_11625</name>
</gene>
<reference evidence="6" key="1">
    <citation type="submission" date="2021-04" db="EMBL/GenBank/DDBJ databases">
        <title>Phylogenetic analysis of Acidobacteriaceae.</title>
        <authorList>
            <person name="Qiu L."/>
            <person name="Zhang Q."/>
        </authorList>
    </citation>
    <scope>NUCLEOTIDE SEQUENCE</scope>
    <source>
        <strain evidence="6">DSM 25168</strain>
    </source>
</reference>
<dbReference type="InterPro" id="IPR006226">
    <property type="entry name" value="Mtu_PIN"/>
</dbReference>
<organism evidence="6 7">
    <name type="scientific">Occallatibacter riparius</name>
    <dbReference type="NCBI Taxonomy" id="1002689"/>
    <lineage>
        <taxon>Bacteria</taxon>
        <taxon>Pseudomonadati</taxon>
        <taxon>Acidobacteriota</taxon>
        <taxon>Terriglobia</taxon>
        <taxon>Terriglobales</taxon>
        <taxon>Acidobacteriaceae</taxon>
        <taxon>Occallatibacter</taxon>
    </lineage>
</organism>
<keyword evidence="1 5" id="KW-1277">Toxin-antitoxin system</keyword>
<evidence type="ECO:0000256" key="5">
    <source>
        <dbReference type="HAMAP-Rule" id="MF_00265"/>
    </source>
</evidence>
<dbReference type="KEGG" id="orp:MOP44_11625"/>
<sequence>MSLQLLPDVNVWVALNHEIHLHHRAAHSWFGALDERSMLIFCRQTQIGFLRLLSTETLMKAEVLTQRECWQLYTKWIEGGRASCWNEPPGLERNFYSRTVTEQRSPKVWQDAYLAAFAETAGLTLVTFDKALAGKAKGAILLN</sequence>
<dbReference type="HAMAP" id="MF_00265">
    <property type="entry name" value="VapC_Nob1"/>
    <property type="match status" value="1"/>
</dbReference>
<keyword evidence="3 5" id="KW-0479">Metal-binding</keyword>
<evidence type="ECO:0000313" key="6">
    <source>
        <dbReference type="EMBL" id="UWZ86568.1"/>
    </source>
</evidence>
<feature type="binding site" evidence="5">
    <location>
        <position position="8"/>
    </location>
    <ligand>
        <name>Mg(2+)</name>
        <dbReference type="ChEBI" id="CHEBI:18420"/>
    </ligand>
</feature>
<comment type="similarity">
    <text evidence="5">Belongs to the PINc/VapC protein family.</text>
</comment>
<dbReference type="GO" id="GO:0000287">
    <property type="term" value="F:magnesium ion binding"/>
    <property type="evidence" value="ECO:0007669"/>
    <property type="project" value="UniProtKB-UniRule"/>
</dbReference>
<evidence type="ECO:0000256" key="2">
    <source>
        <dbReference type="ARBA" id="ARBA00022722"/>
    </source>
</evidence>
<keyword evidence="2 5" id="KW-0540">Nuclease</keyword>
<feature type="binding site" evidence="5">
    <location>
        <position position="111"/>
    </location>
    <ligand>
        <name>Mg(2+)</name>
        <dbReference type="ChEBI" id="CHEBI:18420"/>
    </ligand>
</feature>
<accession>A0A9J7BVB8</accession>
<dbReference type="InterPro" id="IPR022907">
    <property type="entry name" value="VapC_family"/>
</dbReference>
<keyword evidence="5" id="KW-0800">Toxin</keyword>
<dbReference type="GO" id="GO:0090729">
    <property type="term" value="F:toxin activity"/>
    <property type="evidence" value="ECO:0007669"/>
    <property type="project" value="UniProtKB-KW"/>
</dbReference>
<protein>
    <recommendedName>
        <fullName evidence="5">Ribonuclease VapC</fullName>
        <shortName evidence="5">RNase VapC</shortName>
        <ecNumber evidence="5">3.1.-.-</ecNumber>
    </recommendedName>
    <alternativeName>
        <fullName evidence="5">Toxin VapC</fullName>
    </alternativeName>
</protein>
<name>A0A9J7BVB8_9BACT</name>
<dbReference type="InterPro" id="IPR029060">
    <property type="entry name" value="PIN-like_dom_sf"/>
</dbReference>
<evidence type="ECO:0000256" key="4">
    <source>
        <dbReference type="ARBA" id="ARBA00022801"/>
    </source>
</evidence>
<dbReference type="EMBL" id="CP093313">
    <property type="protein sequence ID" value="UWZ86568.1"/>
    <property type="molecule type" value="Genomic_DNA"/>
</dbReference>
<dbReference type="RefSeq" id="WP_260796206.1">
    <property type="nucleotide sequence ID" value="NZ_CP093313.1"/>
</dbReference>
<dbReference type="AlphaFoldDB" id="A0A9J7BVB8"/>
<keyword evidence="4 5" id="KW-0378">Hydrolase</keyword>
<dbReference type="Proteomes" id="UP001059380">
    <property type="component" value="Chromosome"/>
</dbReference>
<keyword evidence="5" id="KW-0460">Magnesium</keyword>
<evidence type="ECO:0000313" key="7">
    <source>
        <dbReference type="Proteomes" id="UP001059380"/>
    </source>
</evidence>
<dbReference type="SUPFAM" id="SSF88723">
    <property type="entry name" value="PIN domain-like"/>
    <property type="match status" value="1"/>
</dbReference>
<evidence type="ECO:0000256" key="1">
    <source>
        <dbReference type="ARBA" id="ARBA00022649"/>
    </source>
</evidence>